<evidence type="ECO:0000313" key="3">
    <source>
        <dbReference type="EMBL" id="CAD8083156.1"/>
    </source>
</evidence>
<gene>
    <name evidence="3" type="ORF">PSON_ATCC_30995.1.T0440253</name>
</gene>
<evidence type="ECO:0000256" key="1">
    <source>
        <dbReference type="SAM" id="Coils"/>
    </source>
</evidence>
<protein>
    <submittedName>
        <fullName evidence="3">Uncharacterized protein</fullName>
    </submittedName>
</protein>
<comment type="caution">
    <text evidence="3">The sequence shown here is derived from an EMBL/GenBank/DDBJ whole genome shotgun (WGS) entry which is preliminary data.</text>
</comment>
<dbReference type="EMBL" id="CAJJDN010000044">
    <property type="protein sequence ID" value="CAD8083156.1"/>
    <property type="molecule type" value="Genomic_DNA"/>
</dbReference>
<evidence type="ECO:0000313" key="4">
    <source>
        <dbReference type="Proteomes" id="UP000692954"/>
    </source>
</evidence>
<sequence>MRTTPNSVKETASKVSTQDYKKQQSQPTVSIPESSQLFHIPQKYCQQRFKPQPTISKSIEEKRYKGNKNNLSEINNRTNSSSKSRISAFTSNQNEDEQIYSSQNALKLKKIIGDSQIMNPHLQISKSNLTFDSTSPRARQNKSAYKKQNDFDIAKINMLREKTLMQKKAYQLQLSQSKGLMDQLLNLDKQIQGTVQEQQKKLLYLKSRGVWEPFKDMFTKQFARTSMQYKSSLNSLQIQVREIEQQWQDVTMNITNNLFELMQNSAVLMSYEQDVKLNELVEQMRRERDIWQNNYKSLEQERDILLETVSQLKQTLEKFKPQNQQEKKAQDLESLETHQLKEMATLMQQKIQEMSDKESKLIKLVKAIKRSGVDIEKIYNEEVLNEDSISEQQTQSIRDKKDQNAKLEKSFNDADNSVVNDSDESSFQYDGRLDNESIVESIRRFENRNQNNTYATESKSSIRMKIDLSKCNQNQKKMQQFQELQQLEQAKKQQQQQQNMNKLKVPELDPVGFHSEFMLKINEFSESWRLQMLNDQKKIEP</sequence>
<evidence type="ECO:0000256" key="2">
    <source>
        <dbReference type="SAM" id="MobiDB-lite"/>
    </source>
</evidence>
<proteinExistence type="predicted"/>
<organism evidence="3 4">
    <name type="scientific">Paramecium sonneborni</name>
    <dbReference type="NCBI Taxonomy" id="65129"/>
    <lineage>
        <taxon>Eukaryota</taxon>
        <taxon>Sar</taxon>
        <taxon>Alveolata</taxon>
        <taxon>Ciliophora</taxon>
        <taxon>Intramacronucleata</taxon>
        <taxon>Oligohymenophorea</taxon>
        <taxon>Peniculida</taxon>
        <taxon>Parameciidae</taxon>
        <taxon>Paramecium</taxon>
    </lineage>
</organism>
<feature type="coiled-coil region" evidence="1">
    <location>
        <begin position="477"/>
        <end position="504"/>
    </location>
</feature>
<dbReference type="AlphaFoldDB" id="A0A8S1N079"/>
<keyword evidence="4" id="KW-1185">Reference proteome</keyword>
<feature type="region of interest" description="Disordered" evidence="2">
    <location>
        <begin position="1"/>
        <end position="34"/>
    </location>
</feature>
<accession>A0A8S1N079</accession>
<dbReference type="OrthoDB" id="304039at2759"/>
<keyword evidence="1" id="KW-0175">Coiled coil</keyword>
<name>A0A8S1N079_9CILI</name>
<reference evidence="3" key="1">
    <citation type="submission" date="2021-01" db="EMBL/GenBank/DDBJ databases">
        <authorList>
            <consortium name="Genoscope - CEA"/>
            <person name="William W."/>
        </authorList>
    </citation>
    <scope>NUCLEOTIDE SEQUENCE</scope>
</reference>
<dbReference type="Proteomes" id="UP000692954">
    <property type="component" value="Unassembled WGS sequence"/>
</dbReference>
<feature type="coiled-coil region" evidence="1">
    <location>
        <begin position="281"/>
        <end position="315"/>
    </location>
</feature>
<feature type="region of interest" description="Disordered" evidence="2">
    <location>
        <begin position="410"/>
        <end position="429"/>
    </location>
</feature>